<proteinExistence type="predicted"/>
<keyword evidence="1" id="KW-0812">Transmembrane</keyword>
<feature type="transmembrane region" description="Helical" evidence="1">
    <location>
        <begin position="69"/>
        <end position="90"/>
    </location>
</feature>
<keyword evidence="1" id="KW-1133">Transmembrane helix</keyword>
<organism evidence="3">
    <name type="scientific">marine sediment metagenome</name>
    <dbReference type="NCBI Taxonomy" id="412755"/>
    <lineage>
        <taxon>unclassified sequences</taxon>
        <taxon>metagenomes</taxon>
        <taxon>ecological metagenomes</taxon>
    </lineage>
</organism>
<dbReference type="SUPFAM" id="SSF103481">
    <property type="entry name" value="Multidrug resistance efflux transporter EmrE"/>
    <property type="match status" value="2"/>
</dbReference>
<feature type="transmembrane region" description="Helical" evidence="1">
    <location>
        <begin position="149"/>
        <end position="168"/>
    </location>
</feature>
<dbReference type="InterPro" id="IPR037185">
    <property type="entry name" value="EmrE-like"/>
</dbReference>
<dbReference type="Gene3D" id="1.10.3730.20">
    <property type="match status" value="1"/>
</dbReference>
<reference evidence="3" key="1">
    <citation type="journal article" date="2015" name="Nature">
        <title>Complex archaea that bridge the gap between prokaryotes and eukaryotes.</title>
        <authorList>
            <person name="Spang A."/>
            <person name="Saw J.H."/>
            <person name="Jorgensen S.L."/>
            <person name="Zaremba-Niedzwiedzka K."/>
            <person name="Martijn J."/>
            <person name="Lind A.E."/>
            <person name="van Eijk R."/>
            <person name="Schleper C."/>
            <person name="Guy L."/>
            <person name="Ettema T.J."/>
        </authorList>
    </citation>
    <scope>NUCLEOTIDE SEQUENCE</scope>
</reference>
<evidence type="ECO:0000259" key="2">
    <source>
        <dbReference type="Pfam" id="PF00892"/>
    </source>
</evidence>
<dbReference type="GO" id="GO:0016020">
    <property type="term" value="C:membrane"/>
    <property type="evidence" value="ECO:0007669"/>
    <property type="project" value="InterPro"/>
</dbReference>
<feature type="domain" description="EamA" evidence="2">
    <location>
        <begin position="9"/>
        <end position="139"/>
    </location>
</feature>
<dbReference type="InterPro" id="IPR000620">
    <property type="entry name" value="EamA_dom"/>
</dbReference>
<dbReference type="Pfam" id="PF00892">
    <property type="entry name" value="EamA"/>
    <property type="match status" value="2"/>
</dbReference>
<feature type="transmembrane region" description="Helical" evidence="1">
    <location>
        <begin position="239"/>
        <end position="259"/>
    </location>
</feature>
<gene>
    <name evidence="3" type="ORF">LCGC14_0049480</name>
</gene>
<dbReference type="EMBL" id="LAZR01000010">
    <property type="protein sequence ID" value="KKO08253.1"/>
    <property type="molecule type" value="Genomic_DNA"/>
</dbReference>
<dbReference type="AlphaFoldDB" id="A0A0F9W7I9"/>
<dbReference type="PANTHER" id="PTHR22911">
    <property type="entry name" value="ACYL-MALONYL CONDENSING ENZYME-RELATED"/>
    <property type="match status" value="1"/>
</dbReference>
<feature type="transmembrane region" description="Helical" evidence="1">
    <location>
        <begin position="126"/>
        <end position="143"/>
    </location>
</feature>
<keyword evidence="1" id="KW-0472">Membrane</keyword>
<feature type="transmembrane region" description="Helical" evidence="1">
    <location>
        <begin position="265"/>
        <end position="281"/>
    </location>
</feature>
<feature type="domain" description="EamA" evidence="2">
    <location>
        <begin position="152"/>
        <end position="281"/>
    </location>
</feature>
<dbReference type="PANTHER" id="PTHR22911:SF137">
    <property type="entry name" value="SOLUTE CARRIER FAMILY 35 MEMBER G2-RELATED"/>
    <property type="match status" value="1"/>
</dbReference>
<feature type="transmembrane region" description="Helical" evidence="1">
    <location>
        <begin position="9"/>
        <end position="30"/>
    </location>
</feature>
<feature type="transmembrane region" description="Helical" evidence="1">
    <location>
        <begin position="36"/>
        <end position="57"/>
    </location>
</feature>
<sequence length="288" mass="31317">MTELTHQRALIYMHIAALLFGLTGIFGKLASAAPDVIVLGRALFAVLALLLFARFYRRSMLHGLNRRRLIQLAISGVLLGAHWLTFFHAIDLSGVGIATLGFASFPAFVVLLEWLLWREVPSRMDLLKVGLVCVGLILVPPSFDLQQSGAEGLLWALVSGLCFAAVSVGNRLTSGKLHPVQIACWQNVVIVMCLLPISSKALLQIPPLDWLWIGLLGTLCTGVAHGLFVTSLTVLKARVASLFFALEPVYGILFAWYLFGEEPSLRMLLGGALIVSALLLVQRAPRPA</sequence>
<feature type="transmembrane region" description="Helical" evidence="1">
    <location>
        <begin position="180"/>
        <end position="198"/>
    </location>
</feature>
<feature type="transmembrane region" description="Helical" evidence="1">
    <location>
        <begin position="96"/>
        <end position="117"/>
    </location>
</feature>
<protein>
    <recommendedName>
        <fullName evidence="2">EamA domain-containing protein</fullName>
    </recommendedName>
</protein>
<name>A0A0F9W7I9_9ZZZZ</name>
<comment type="caution">
    <text evidence="3">The sequence shown here is derived from an EMBL/GenBank/DDBJ whole genome shotgun (WGS) entry which is preliminary data.</text>
</comment>
<feature type="transmembrane region" description="Helical" evidence="1">
    <location>
        <begin position="210"/>
        <end position="232"/>
    </location>
</feature>
<evidence type="ECO:0000313" key="3">
    <source>
        <dbReference type="EMBL" id="KKO08253.1"/>
    </source>
</evidence>
<evidence type="ECO:0000256" key="1">
    <source>
        <dbReference type="SAM" id="Phobius"/>
    </source>
</evidence>
<accession>A0A0F9W7I9</accession>